<evidence type="ECO:0000313" key="8">
    <source>
        <dbReference type="EMBL" id="CAD9689801.1"/>
    </source>
</evidence>
<evidence type="ECO:0000256" key="3">
    <source>
        <dbReference type="ARBA" id="ARBA00022737"/>
    </source>
</evidence>
<dbReference type="PANTHER" id="PTHR15608:SF0">
    <property type="entry name" value="HIV TAT-SPECIFIC FACTOR 1"/>
    <property type="match status" value="1"/>
</dbReference>
<comment type="similarity">
    <text evidence="1">Belongs to the HTATSF1 family.</text>
</comment>
<reference evidence="8" key="1">
    <citation type="submission" date="2021-01" db="EMBL/GenBank/DDBJ databases">
        <authorList>
            <person name="Corre E."/>
            <person name="Pelletier E."/>
            <person name="Niang G."/>
            <person name="Scheremetjew M."/>
            <person name="Finn R."/>
            <person name="Kale V."/>
            <person name="Holt S."/>
            <person name="Cochrane G."/>
            <person name="Meng A."/>
            <person name="Brown T."/>
            <person name="Cohen L."/>
        </authorList>
    </citation>
    <scope>NUCLEOTIDE SEQUENCE</scope>
    <source>
        <strain evidence="8">NY070348D</strain>
    </source>
</reference>
<name>A0A7S2S574_9STRA</name>
<dbReference type="Gene3D" id="3.30.70.330">
    <property type="match status" value="2"/>
</dbReference>
<evidence type="ECO:0000256" key="5">
    <source>
        <dbReference type="ARBA" id="ARBA00023187"/>
    </source>
</evidence>
<dbReference type="EMBL" id="HBHK01016564">
    <property type="protein sequence ID" value="CAD9689801.1"/>
    <property type="molecule type" value="Transcribed_RNA"/>
</dbReference>
<evidence type="ECO:0000256" key="6">
    <source>
        <dbReference type="PROSITE-ProRule" id="PRU00176"/>
    </source>
</evidence>
<dbReference type="Pfam" id="PF14237">
    <property type="entry name" value="GYF_2"/>
    <property type="match status" value="1"/>
</dbReference>
<proteinExistence type="inferred from homology"/>
<accession>A0A7S2S574</accession>
<dbReference type="GO" id="GO:0003723">
    <property type="term" value="F:RNA binding"/>
    <property type="evidence" value="ECO:0007669"/>
    <property type="project" value="UniProtKB-UniRule"/>
</dbReference>
<dbReference type="GO" id="GO:0005684">
    <property type="term" value="C:U2-type spliceosomal complex"/>
    <property type="evidence" value="ECO:0007669"/>
    <property type="project" value="TreeGrafter"/>
</dbReference>
<dbReference type="PANTHER" id="PTHR15608">
    <property type="entry name" value="SPLICING FACTOR U2AF-ASSOCIATED PROTEIN 2"/>
    <property type="match status" value="1"/>
</dbReference>
<dbReference type="SMART" id="SM00360">
    <property type="entry name" value="RRM"/>
    <property type="match status" value="2"/>
</dbReference>
<protein>
    <recommendedName>
        <fullName evidence="7">RRM domain-containing protein</fullName>
    </recommendedName>
</protein>
<dbReference type="FunFam" id="3.30.70.330:FF:000105">
    <property type="entry name" value="HIV Tat-specific factor 1 homolog"/>
    <property type="match status" value="1"/>
</dbReference>
<dbReference type="Pfam" id="PF00076">
    <property type="entry name" value="RRM_1"/>
    <property type="match status" value="2"/>
</dbReference>
<gene>
    <name evidence="8" type="ORF">QSP1433_LOCUS10375</name>
</gene>
<dbReference type="PROSITE" id="PS50102">
    <property type="entry name" value="RRM"/>
    <property type="match status" value="2"/>
</dbReference>
<dbReference type="AlphaFoldDB" id="A0A7S2S574"/>
<evidence type="ECO:0000256" key="1">
    <source>
        <dbReference type="ARBA" id="ARBA00007747"/>
    </source>
</evidence>
<dbReference type="InterPro" id="IPR025640">
    <property type="entry name" value="GYF_2"/>
</dbReference>
<dbReference type="GO" id="GO:0005686">
    <property type="term" value="C:U2 snRNP"/>
    <property type="evidence" value="ECO:0007669"/>
    <property type="project" value="TreeGrafter"/>
</dbReference>
<dbReference type="InterPro" id="IPR034393">
    <property type="entry name" value="TatSF1-like"/>
</dbReference>
<dbReference type="GO" id="GO:0000398">
    <property type="term" value="P:mRNA splicing, via spliceosome"/>
    <property type="evidence" value="ECO:0007669"/>
    <property type="project" value="UniProtKB-ARBA"/>
</dbReference>
<keyword evidence="2" id="KW-0507">mRNA processing</keyword>
<dbReference type="CDD" id="cd12282">
    <property type="entry name" value="RRM2_TatSF1_like"/>
    <property type="match status" value="1"/>
</dbReference>
<feature type="domain" description="RRM" evidence="7">
    <location>
        <begin position="96"/>
        <end position="185"/>
    </location>
</feature>
<keyword evidence="4 6" id="KW-0694">RNA-binding</keyword>
<organism evidence="8">
    <name type="scientific">Mucochytrium quahogii</name>
    <dbReference type="NCBI Taxonomy" id="96639"/>
    <lineage>
        <taxon>Eukaryota</taxon>
        <taxon>Sar</taxon>
        <taxon>Stramenopiles</taxon>
        <taxon>Bigyra</taxon>
        <taxon>Labyrinthulomycetes</taxon>
        <taxon>Thraustochytrida</taxon>
        <taxon>Thraustochytriidae</taxon>
        <taxon>Mucochytrium</taxon>
    </lineage>
</organism>
<feature type="domain" description="RRM" evidence="7">
    <location>
        <begin position="231"/>
        <end position="318"/>
    </location>
</feature>
<keyword evidence="3" id="KW-0677">Repeat</keyword>
<dbReference type="InterPro" id="IPR035979">
    <property type="entry name" value="RBD_domain_sf"/>
</dbReference>
<evidence type="ECO:0000256" key="2">
    <source>
        <dbReference type="ARBA" id="ARBA00022664"/>
    </source>
</evidence>
<sequence>MSGDKLGPLTRFMYVTGSREQKGPALVAEMRRLVEIGVINEKSLVWTNGMGEWKAMGDVHFLAENVLKKVQAVQVDSEPGKSNKKKKKRKKGKGCKAVYVTKIPIDADEEEIAAHFAKCGILEKYPLTGKPIVKLYTDAQGKRKGDGVVEFGNIASVDLAISILDQAELRLGKPETTLGVVQATNQPSLEWVSKKSQNSDTLERALKLRKLEKEQALSWNEQGVGDSRGLKLVVLKNLFSPSDPDVKTDEHFKSDLEADLREECGKLGEVKKVIVFEEHPEGVAIIKFRSARSAEMCIDTMNGRWFAKRQIDASFWDGTTDYRSKLDSETQEAHLESLAATFEMGG</sequence>
<dbReference type="InterPro" id="IPR012677">
    <property type="entry name" value="Nucleotide-bd_a/b_plait_sf"/>
</dbReference>
<evidence type="ECO:0000256" key="4">
    <source>
        <dbReference type="ARBA" id="ARBA00022884"/>
    </source>
</evidence>
<dbReference type="InterPro" id="IPR000504">
    <property type="entry name" value="RRM_dom"/>
</dbReference>
<keyword evidence="5" id="KW-0508">mRNA splicing</keyword>
<dbReference type="SUPFAM" id="SSF54928">
    <property type="entry name" value="RNA-binding domain, RBD"/>
    <property type="match status" value="2"/>
</dbReference>
<evidence type="ECO:0000259" key="7">
    <source>
        <dbReference type="PROSITE" id="PS50102"/>
    </source>
</evidence>